<dbReference type="GO" id="GO:0022900">
    <property type="term" value="P:electron transport chain"/>
    <property type="evidence" value="ECO:0007669"/>
    <property type="project" value="InterPro"/>
</dbReference>
<dbReference type="STRING" id="692370.A6F68_01009"/>
<dbReference type="GO" id="GO:0005506">
    <property type="term" value="F:iron ion binding"/>
    <property type="evidence" value="ECO:0007669"/>
    <property type="project" value="InterPro"/>
</dbReference>
<evidence type="ECO:0000256" key="2">
    <source>
        <dbReference type="ARBA" id="ARBA00022617"/>
    </source>
</evidence>
<dbReference type="AlphaFoldDB" id="A0A1B2ABJ2"/>
<evidence type="ECO:0000313" key="9">
    <source>
        <dbReference type="EMBL" id="ANY19533.1"/>
    </source>
</evidence>
<dbReference type="Proteomes" id="UP000092932">
    <property type="component" value="Chromosome"/>
</dbReference>
<organism evidence="9 10">
    <name type="scientific">Tsuneonella dongtanensis</name>
    <dbReference type="NCBI Taxonomy" id="692370"/>
    <lineage>
        <taxon>Bacteria</taxon>
        <taxon>Pseudomonadati</taxon>
        <taxon>Pseudomonadota</taxon>
        <taxon>Alphaproteobacteria</taxon>
        <taxon>Sphingomonadales</taxon>
        <taxon>Erythrobacteraceae</taxon>
        <taxon>Tsuneonella</taxon>
    </lineage>
</organism>
<comment type="PTM">
    <text evidence="7">Binds 1 heme group per subunit.</text>
</comment>
<sequence>MKARTILLGAATACALAAAGHAHVHPAKSLKPDDPALLVEARQGGMAMSVAAIGAIGSGLERKAPPKSYRMAAMGLAHFATSLPALFDQKTSKVAGTEASPAIWSDSAGFAARMAEYRDATGALLSAIDANDEAAVAAALASTKAACKACHDTYQLK</sequence>
<dbReference type="GO" id="GO:0042597">
    <property type="term" value="C:periplasmic space"/>
    <property type="evidence" value="ECO:0007669"/>
    <property type="project" value="InterPro"/>
</dbReference>
<feature type="binding site" description="covalent" evidence="7">
    <location>
        <position position="150"/>
    </location>
    <ligand>
        <name>heme c</name>
        <dbReference type="ChEBI" id="CHEBI:61717"/>
    </ligand>
</feature>
<keyword evidence="5 6" id="KW-0408">Iron</keyword>
<dbReference type="Pfam" id="PF01322">
    <property type="entry name" value="Cytochrom_C_2"/>
    <property type="match status" value="1"/>
</dbReference>
<evidence type="ECO:0000256" key="8">
    <source>
        <dbReference type="SAM" id="SignalP"/>
    </source>
</evidence>
<keyword evidence="3 6" id="KW-0479">Metal-binding</keyword>
<dbReference type="RefSeq" id="WP_067677023.1">
    <property type="nucleotide sequence ID" value="NZ_CP016591.1"/>
</dbReference>
<gene>
    <name evidence="9" type="ORF">A6F68_01009</name>
</gene>
<reference evidence="9 10" key="1">
    <citation type="submission" date="2016-07" db="EMBL/GenBank/DDBJ databases">
        <title>Complete genome sequence of Altererythrobacter dongtanensis KCTC 22672, a type strain with esterase isolated from tidal flat.</title>
        <authorList>
            <person name="Cheng H."/>
            <person name="Wu Y.-H."/>
            <person name="Zhou P."/>
            <person name="Huo Y.-Y."/>
            <person name="Wang C.-S."/>
            <person name="Xu X.-W."/>
        </authorList>
    </citation>
    <scope>NUCLEOTIDE SEQUENCE [LARGE SCALE GENOMIC DNA]</scope>
    <source>
        <strain evidence="9 10">KCTC 22672</strain>
    </source>
</reference>
<evidence type="ECO:0000256" key="3">
    <source>
        <dbReference type="ARBA" id="ARBA00022723"/>
    </source>
</evidence>
<dbReference type="InterPro" id="IPR002321">
    <property type="entry name" value="Cyt_c_II"/>
</dbReference>
<dbReference type="GO" id="GO:0020037">
    <property type="term" value="F:heme binding"/>
    <property type="evidence" value="ECO:0007669"/>
    <property type="project" value="InterPro"/>
</dbReference>
<evidence type="ECO:0000256" key="7">
    <source>
        <dbReference type="PIRSR" id="PIRSR000027-2"/>
    </source>
</evidence>
<evidence type="ECO:0000256" key="4">
    <source>
        <dbReference type="ARBA" id="ARBA00022982"/>
    </source>
</evidence>
<dbReference type="KEGG" id="ado:A6F68_01009"/>
<dbReference type="GO" id="GO:0009055">
    <property type="term" value="F:electron transfer activity"/>
    <property type="evidence" value="ECO:0007669"/>
    <property type="project" value="InterPro"/>
</dbReference>
<protein>
    <submittedName>
        <fullName evidence="9">Cytochrome c</fullName>
    </submittedName>
</protein>
<dbReference type="PIRSF" id="PIRSF000027">
    <property type="entry name" value="Cytc_c_prime"/>
    <property type="match status" value="1"/>
</dbReference>
<evidence type="ECO:0000256" key="5">
    <source>
        <dbReference type="ARBA" id="ARBA00023004"/>
    </source>
</evidence>
<keyword evidence="2 7" id="KW-0349">Heme</keyword>
<keyword evidence="1" id="KW-0813">Transport</keyword>
<name>A0A1B2ABJ2_9SPHN</name>
<keyword evidence="10" id="KW-1185">Reference proteome</keyword>
<evidence type="ECO:0000256" key="1">
    <source>
        <dbReference type="ARBA" id="ARBA00022448"/>
    </source>
</evidence>
<proteinExistence type="predicted"/>
<evidence type="ECO:0000256" key="6">
    <source>
        <dbReference type="PIRSR" id="PIRSR000027-1"/>
    </source>
</evidence>
<dbReference type="SUPFAM" id="SSF47175">
    <property type="entry name" value="Cytochromes"/>
    <property type="match status" value="1"/>
</dbReference>
<feature type="binding site" description="covalent" evidence="7">
    <location>
        <position position="147"/>
    </location>
    <ligand>
        <name>heme c</name>
        <dbReference type="ChEBI" id="CHEBI:61717"/>
    </ligand>
</feature>
<dbReference type="OrthoDB" id="9811729at2"/>
<dbReference type="Gene3D" id="1.20.120.10">
    <property type="entry name" value="Cytochrome c/b562"/>
    <property type="match status" value="1"/>
</dbReference>
<keyword evidence="4" id="KW-0249">Electron transport</keyword>
<evidence type="ECO:0000313" key="10">
    <source>
        <dbReference type="Proteomes" id="UP000092932"/>
    </source>
</evidence>
<dbReference type="InterPro" id="IPR010980">
    <property type="entry name" value="Cyt_c/b562"/>
</dbReference>
<feature type="chain" id="PRO_5008533994" evidence="8">
    <location>
        <begin position="23"/>
        <end position="157"/>
    </location>
</feature>
<accession>A0A1B2ABJ2</accession>
<feature type="signal peptide" evidence="8">
    <location>
        <begin position="1"/>
        <end position="22"/>
    </location>
</feature>
<feature type="binding site" description="axial binding residue" evidence="6">
    <location>
        <position position="151"/>
    </location>
    <ligand>
        <name>heme c</name>
        <dbReference type="ChEBI" id="CHEBI:61717"/>
    </ligand>
    <ligandPart>
        <name>Fe</name>
        <dbReference type="ChEBI" id="CHEBI:18248"/>
    </ligandPart>
</feature>
<dbReference type="InterPro" id="IPR012127">
    <property type="entry name" value="Cyt_c_prime"/>
</dbReference>
<keyword evidence="8" id="KW-0732">Signal</keyword>
<dbReference type="PROSITE" id="PS51009">
    <property type="entry name" value="CYTCII"/>
    <property type="match status" value="1"/>
</dbReference>
<dbReference type="EMBL" id="CP016591">
    <property type="protein sequence ID" value="ANY19533.1"/>
    <property type="molecule type" value="Genomic_DNA"/>
</dbReference>